<dbReference type="SUPFAM" id="SSF52218">
    <property type="entry name" value="Flavoproteins"/>
    <property type="match status" value="1"/>
</dbReference>
<dbReference type="InterPro" id="IPR008254">
    <property type="entry name" value="Flavodoxin/NO_synth"/>
</dbReference>
<reference evidence="3 4" key="1">
    <citation type="submission" date="2019-08" db="EMBL/GenBank/DDBJ databases">
        <title>In-depth cultivation of the pig gut microbiome towards novel bacterial diversity and tailored functional studies.</title>
        <authorList>
            <person name="Wylensek D."/>
            <person name="Hitch T.C.A."/>
            <person name="Clavel T."/>
        </authorList>
    </citation>
    <scope>NUCLEOTIDE SEQUENCE [LARGE SCALE GENOMIC DNA]</scope>
    <source>
        <strain evidence="3 4">Oil+RF-744-WCA-WT-11</strain>
    </source>
</reference>
<evidence type="ECO:0008006" key="5">
    <source>
        <dbReference type="Google" id="ProtNLM"/>
    </source>
</evidence>
<sequence length="371" mass="40265">MYDFARGRTYIAAAACILGIGLFSGSYTVNASGTSGSENYSKYTEYTPVKAEPEEIIRGDNEHILVAYFSRSGNTQISADAVSSASFTVNDDGTATGNAHRMAQWIEQETGGDLFLIQTEYTYPVNYAQAVEVGEGQDTDGYHPALASHVENMEQYDIIYLVYPIWHYTLSVPACAFLDEYNLSGKTICAFAANAGSRFADSLERISEAEPDAVVIEGVSVSEREIDGAEETVKNRVREIEKELSEASLAEQTKDQDMKLMIGETAVAVAWEDNESVKELKKLAGEGPVTINMSMYGGFEQVGAIGSSLVSNDVQTVTEPGDIVLYADSQIVIFYGSNSWAYTRLGKITDCTNEELASLLGNGDVTITLSL</sequence>
<comment type="caution">
    <text evidence="3">The sequence shown here is derived from an EMBL/GenBank/DDBJ whole genome shotgun (WGS) entry which is preliminary data.</text>
</comment>
<feature type="domain" description="Cyclophilin-like" evidence="2">
    <location>
        <begin position="261"/>
        <end position="369"/>
    </location>
</feature>
<dbReference type="PANTHER" id="PTHR39201:SF1">
    <property type="entry name" value="FLAVODOXIN-LIKE DOMAIN-CONTAINING PROTEIN"/>
    <property type="match status" value="1"/>
</dbReference>
<dbReference type="PANTHER" id="PTHR39201">
    <property type="entry name" value="EXPORTED PROTEIN-RELATED"/>
    <property type="match status" value="1"/>
</dbReference>
<keyword evidence="4" id="KW-1185">Reference proteome</keyword>
<name>A0A6L5X580_9FIRM</name>
<dbReference type="GO" id="GO:0016651">
    <property type="term" value="F:oxidoreductase activity, acting on NAD(P)H"/>
    <property type="evidence" value="ECO:0007669"/>
    <property type="project" value="UniProtKB-ARBA"/>
</dbReference>
<gene>
    <name evidence="3" type="ORF">FYJ35_03030</name>
</gene>
<evidence type="ECO:0000259" key="2">
    <source>
        <dbReference type="Pfam" id="PF18050"/>
    </source>
</evidence>
<dbReference type="GO" id="GO:0010181">
    <property type="term" value="F:FMN binding"/>
    <property type="evidence" value="ECO:0007669"/>
    <property type="project" value="InterPro"/>
</dbReference>
<accession>A0A6L5X580</accession>
<dbReference type="Pfam" id="PF12682">
    <property type="entry name" value="Flavodoxin_4"/>
    <property type="match status" value="1"/>
</dbReference>
<dbReference type="AlphaFoldDB" id="A0A6L5X580"/>
<organism evidence="3 4">
    <name type="scientific">Porcincola intestinalis</name>
    <dbReference type="NCBI Taxonomy" id="2606632"/>
    <lineage>
        <taxon>Bacteria</taxon>
        <taxon>Bacillati</taxon>
        <taxon>Bacillota</taxon>
        <taxon>Clostridia</taxon>
        <taxon>Lachnospirales</taxon>
        <taxon>Lachnospiraceae</taxon>
        <taxon>Porcincola</taxon>
    </lineage>
</organism>
<dbReference type="Gene3D" id="2.40.100.20">
    <property type="match status" value="1"/>
</dbReference>
<dbReference type="InterPro" id="IPR029039">
    <property type="entry name" value="Flavoprotein-like_sf"/>
</dbReference>
<dbReference type="EMBL" id="VULZ01000002">
    <property type="protein sequence ID" value="MSS14024.1"/>
    <property type="molecule type" value="Genomic_DNA"/>
</dbReference>
<dbReference type="Proteomes" id="UP000481852">
    <property type="component" value="Unassembled WGS sequence"/>
</dbReference>
<evidence type="ECO:0000313" key="3">
    <source>
        <dbReference type="EMBL" id="MSS14024.1"/>
    </source>
</evidence>
<dbReference type="SUPFAM" id="SSF50891">
    <property type="entry name" value="Cyclophilin-like"/>
    <property type="match status" value="1"/>
</dbReference>
<dbReference type="InterPro" id="IPR041183">
    <property type="entry name" value="Cyclophilin-like"/>
</dbReference>
<protein>
    <recommendedName>
        <fullName evidence="5">Flavodoxin-like domain-containing protein</fullName>
    </recommendedName>
</protein>
<dbReference type="RefSeq" id="WP_154522963.1">
    <property type="nucleotide sequence ID" value="NZ_VULZ01000002.1"/>
</dbReference>
<feature type="domain" description="Flavodoxin-like" evidence="1">
    <location>
        <begin position="95"/>
        <end position="224"/>
    </location>
</feature>
<evidence type="ECO:0000313" key="4">
    <source>
        <dbReference type="Proteomes" id="UP000481852"/>
    </source>
</evidence>
<dbReference type="InterPro" id="IPR029000">
    <property type="entry name" value="Cyclophilin-like_dom_sf"/>
</dbReference>
<evidence type="ECO:0000259" key="1">
    <source>
        <dbReference type="Pfam" id="PF12682"/>
    </source>
</evidence>
<dbReference type="Pfam" id="PF18050">
    <property type="entry name" value="Cyclophil_like2"/>
    <property type="match status" value="1"/>
</dbReference>
<dbReference type="Gene3D" id="3.40.50.360">
    <property type="match status" value="1"/>
</dbReference>
<proteinExistence type="predicted"/>